<dbReference type="PANTHER" id="PTHR12110">
    <property type="entry name" value="HYDROXYPYRUVATE ISOMERASE"/>
    <property type="match status" value="1"/>
</dbReference>
<sequence length="272" mass="30624">MKSDRNKRTNPADWRIATSWSLRDGHTPAAMKVAGLSSVELVLDYKNLEEIFSDGKRQLFEISVQQLHDAQMELWSVHLPFTRELDISVTDPVHRRAVIEAQAELLQMAASWNVQHAVIHPSYEPIEDDEREARIAACSESLRELSSLATSMGIRLAAECLPRTCLANTSEEMLRLIADAPECGVCCDVNHLYQESPASFIRTLEGRITTIHISDFDGIDEKHWMPGEGVIDWNDVLDALADIGYNGPFLFEVIKSEPEALVTCYKTLLERT</sequence>
<gene>
    <name evidence="2" type="ORF">GRF59_26605</name>
</gene>
<reference evidence="2 3" key="1">
    <citation type="submission" date="2019-12" db="EMBL/GenBank/DDBJ databases">
        <title>Paenibacillus sp. nov., an endophytic bacterium isolated from the stem of Dendrobium.</title>
        <authorList>
            <person name="Zhao R."/>
        </authorList>
    </citation>
    <scope>NUCLEOTIDE SEQUENCE [LARGE SCALE GENOMIC DNA]</scope>
    <source>
        <strain evidence="2 3">HJL G12</strain>
    </source>
</reference>
<name>A0A7X3IP38_9BACL</name>
<dbReference type="Proteomes" id="UP000460318">
    <property type="component" value="Unassembled WGS sequence"/>
</dbReference>
<proteinExistence type="predicted"/>
<dbReference type="PANTHER" id="PTHR12110:SF53">
    <property type="entry name" value="BLR5974 PROTEIN"/>
    <property type="match status" value="1"/>
</dbReference>
<evidence type="ECO:0000313" key="2">
    <source>
        <dbReference type="EMBL" id="MWV47170.1"/>
    </source>
</evidence>
<keyword evidence="3" id="KW-1185">Reference proteome</keyword>
<dbReference type="Pfam" id="PF01261">
    <property type="entry name" value="AP_endonuc_2"/>
    <property type="match status" value="1"/>
</dbReference>
<dbReference type="InterPro" id="IPR013022">
    <property type="entry name" value="Xyl_isomerase-like_TIM-brl"/>
</dbReference>
<dbReference type="SUPFAM" id="SSF51658">
    <property type="entry name" value="Xylose isomerase-like"/>
    <property type="match status" value="1"/>
</dbReference>
<evidence type="ECO:0000259" key="1">
    <source>
        <dbReference type="Pfam" id="PF01261"/>
    </source>
</evidence>
<protein>
    <submittedName>
        <fullName evidence="2">TIM barrel protein</fullName>
    </submittedName>
</protein>
<evidence type="ECO:0000313" key="3">
    <source>
        <dbReference type="Proteomes" id="UP000460318"/>
    </source>
</evidence>
<dbReference type="InterPro" id="IPR050312">
    <property type="entry name" value="IolE/XylAMocC-like"/>
</dbReference>
<dbReference type="RefSeq" id="WP_160500759.1">
    <property type="nucleotide sequence ID" value="NZ_WUBI01000006.1"/>
</dbReference>
<organism evidence="2 3">
    <name type="scientific">Paenibacillus dendrobii</name>
    <dbReference type="NCBI Taxonomy" id="2691084"/>
    <lineage>
        <taxon>Bacteria</taxon>
        <taxon>Bacillati</taxon>
        <taxon>Bacillota</taxon>
        <taxon>Bacilli</taxon>
        <taxon>Bacillales</taxon>
        <taxon>Paenibacillaceae</taxon>
        <taxon>Paenibacillus</taxon>
    </lineage>
</organism>
<feature type="domain" description="Xylose isomerase-like TIM barrel" evidence="1">
    <location>
        <begin position="30"/>
        <end position="257"/>
    </location>
</feature>
<dbReference type="InterPro" id="IPR036237">
    <property type="entry name" value="Xyl_isomerase-like_sf"/>
</dbReference>
<dbReference type="Gene3D" id="3.20.20.150">
    <property type="entry name" value="Divalent-metal-dependent TIM barrel enzymes"/>
    <property type="match status" value="1"/>
</dbReference>
<accession>A0A7X3IP38</accession>
<dbReference type="EMBL" id="WUBI01000006">
    <property type="protein sequence ID" value="MWV47170.1"/>
    <property type="molecule type" value="Genomic_DNA"/>
</dbReference>
<dbReference type="AlphaFoldDB" id="A0A7X3IP38"/>
<comment type="caution">
    <text evidence="2">The sequence shown here is derived from an EMBL/GenBank/DDBJ whole genome shotgun (WGS) entry which is preliminary data.</text>
</comment>